<name>A0ABS3WIQ1_9BACL</name>
<dbReference type="InterPro" id="IPR010502">
    <property type="entry name" value="Carb-bd_dom_fam9"/>
</dbReference>
<keyword evidence="5" id="KW-1185">Reference proteome</keyword>
<dbReference type="CDD" id="cd00241">
    <property type="entry name" value="DOMON_like"/>
    <property type="match status" value="1"/>
</dbReference>
<feature type="domain" description="SLH" evidence="3">
    <location>
        <begin position="455"/>
        <end position="515"/>
    </location>
</feature>
<accession>A0ABS3WIQ1</accession>
<evidence type="ECO:0000313" key="4">
    <source>
        <dbReference type="EMBL" id="MBO7748123.1"/>
    </source>
</evidence>
<dbReference type="InterPro" id="IPR001119">
    <property type="entry name" value="SLH_dom"/>
</dbReference>
<dbReference type="Proteomes" id="UP000670947">
    <property type="component" value="Unassembled WGS sequence"/>
</dbReference>
<dbReference type="RefSeq" id="WP_208850718.1">
    <property type="nucleotide sequence ID" value="NZ_JAGGDJ010000048.1"/>
</dbReference>
<feature type="domain" description="SLH" evidence="3">
    <location>
        <begin position="517"/>
        <end position="575"/>
    </location>
</feature>
<dbReference type="Pfam" id="PF00395">
    <property type="entry name" value="SLH"/>
    <property type="match status" value="3"/>
</dbReference>
<dbReference type="Gene3D" id="2.60.40.1190">
    <property type="match status" value="1"/>
</dbReference>
<reference evidence="4 5" key="1">
    <citation type="submission" date="2021-03" db="EMBL/GenBank/DDBJ databases">
        <title>Paenibacillus artemisicola MWE-103 whole genome sequence.</title>
        <authorList>
            <person name="Ham Y.J."/>
        </authorList>
    </citation>
    <scope>NUCLEOTIDE SEQUENCE [LARGE SCALE GENOMIC DNA]</scope>
    <source>
        <strain evidence="4 5">MWE-103</strain>
    </source>
</reference>
<comment type="caution">
    <text evidence="4">The sequence shown here is derived from an EMBL/GenBank/DDBJ whole genome shotgun (WGS) entry which is preliminary data.</text>
</comment>
<protein>
    <submittedName>
        <fullName evidence="4">S-layer homology domain-containing protein</fullName>
    </submittedName>
</protein>
<feature type="compositionally biased region" description="Gly residues" evidence="1">
    <location>
        <begin position="363"/>
        <end position="389"/>
    </location>
</feature>
<dbReference type="InterPro" id="IPR051465">
    <property type="entry name" value="Cell_Envelope_Struct_Comp"/>
</dbReference>
<evidence type="ECO:0000256" key="2">
    <source>
        <dbReference type="SAM" id="SignalP"/>
    </source>
</evidence>
<feature type="domain" description="SLH" evidence="3">
    <location>
        <begin position="391"/>
        <end position="454"/>
    </location>
</feature>
<dbReference type="Pfam" id="PF06452">
    <property type="entry name" value="CBM9_1"/>
    <property type="match status" value="1"/>
</dbReference>
<dbReference type="PANTHER" id="PTHR43308:SF5">
    <property type="entry name" value="S-LAYER PROTEIN _ PEPTIDOGLYCAN ENDO-BETA-N-ACETYLGLUCOSAMINIDASE"/>
    <property type="match status" value="1"/>
</dbReference>
<dbReference type="PANTHER" id="PTHR43308">
    <property type="entry name" value="OUTER MEMBRANE PROTEIN ALPHA-RELATED"/>
    <property type="match status" value="1"/>
</dbReference>
<dbReference type="PROSITE" id="PS51272">
    <property type="entry name" value="SLH"/>
    <property type="match status" value="3"/>
</dbReference>
<feature type="region of interest" description="Disordered" evidence="1">
    <location>
        <begin position="351"/>
        <end position="395"/>
    </location>
</feature>
<feature type="chain" id="PRO_5047408178" evidence="2">
    <location>
        <begin position="27"/>
        <end position="575"/>
    </location>
</feature>
<evidence type="ECO:0000256" key="1">
    <source>
        <dbReference type="SAM" id="MobiDB-lite"/>
    </source>
</evidence>
<dbReference type="SUPFAM" id="SSF49344">
    <property type="entry name" value="CBD9-like"/>
    <property type="match status" value="1"/>
</dbReference>
<dbReference type="EMBL" id="JAGGDJ010000048">
    <property type="protein sequence ID" value="MBO7748123.1"/>
    <property type="molecule type" value="Genomic_DNA"/>
</dbReference>
<keyword evidence="2" id="KW-0732">Signal</keyword>
<evidence type="ECO:0000259" key="3">
    <source>
        <dbReference type="PROSITE" id="PS51272"/>
    </source>
</evidence>
<feature type="compositionally biased region" description="Pro residues" evidence="1">
    <location>
        <begin position="352"/>
        <end position="361"/>
    </location>
</feature>
<organism evidence="4 5">
    <name type="scientific">Paenibacillus artemisiicola</name>
    <dbReference type="NCBI Taxonomy" id="1172618"/>
    <lineage>
        <taxon>Bacteria</taxon>
        <taxon>Bacillati</taxon>
        <taxon>Bacillota</taxon>
        <taxon>Bacilli</taxon>
        <taxon>Bacillales</taxon>
        <taxon>Paenibacillaceae</taxon>
        <taxon>Paenibacillus</taxon>
    </lineage>
</organism>
<feature type="signal peptide" evidence="2">
    <location>
        <begin position="1"/>
        <end position="26"/>
    </location>
</feature>
<evidence type="ECO:0000313" key="5">
    <source>
        <dbReference type="Proteomes" id="UP000670947"/>
    </source>
</evidence>
<gene>
    <name evidence="4" type="ORF">I8J29_28420</name>
</gene>
<proteinExistence type="predicted"/>
<sequence length="575" mass="57887">MSRTFTRLKTLGVLSLLLGSAGGAFAGPGQAFAADGAGTATVKQASGALSIDGVVETDEGGAPAGEWVGADALTIAGVTDGGGNAHGAAIYVKYDADNLYVGAVIQDPTPMINENTGSNIWNGDNLELFFGTADLANKPDGMLPSDVQVVISGSVSNGAQSYVFTNGNFAFPAFPLAAKRAADKKGYTLEAAIPLGELGLTEPWDGKQMLMNAVLNDGGSSGRGQWGWTTTGETKKKFRSQWGLASLEPGTAPAQNITADVSVSDANMVTVTGQTQGVAGKDVTLLVTGPGGTGSPVYVDQTTSDAQGRYSFRFPMTSASVAGADAGIYTATVGGEGVARPASVTFDFTPGSPAPDDPPIVYPGGGGGSTTGGAGTGDDGSGGQTGGGDQGDKPALTDIAGHWAADAIQRAVALGIVTGYEDETFRPDRAVTRGEFAVMLSRAFKPAAAAGLLGFKDADAVPAWAADAVGRAAGAGWIGGYEDGTFRAGQPITRAELAAMAVRAMGWTPEASAVPAFADAAAIAPWARPYAALAAEKGLMNGRGGNLFVPGGITTRAEAAQLLIRMLDAKTTEGG</sequence>